<evidence type="ECO:0000313" key="13">
    <source>
        <dbReference type="Proteomes" id="UP000268291"/>
    </source>
</evidence>
<dbReference type="CDD" id="cd07571">
    <property type="entry name" value="ALP_N-acyl_transferase"/>
    <property type="match status" value="1"/>
</dbReference>
<keyword evidence="3 8" id="KW-0808">Transferase</keyword>
<dbReference type="UniPathway" id="UPA00666"/>
<keyword evidence="5 8" id="KW-1133">Transmembrane helix</keyword>
<dbReference type="OrthoDB" id="9804277at2"/>
<feature type="transmembrane region" description="Helical" evidence="8">
    <location>
        <begin position="73"/>
        <end position="95"/>
    </location>
</feature>
<comment type="subcellular location">
    <subcellularLocation>
        <location evidence="1 8">Cell membrane</location>
        <topology evidence="1 8">Multi-pass membrane protein</topology>
    </subcellularLocation>
</comment>
<keyword evidence="4 8" id="KW-0812">Transmembrane</keyword>
<name>A0A2P8H043_9MICO</name>
<feature type="transmembrane region" description="Helical" evidence="8">
    <location>
        <begin position="132"/>
        <end position="149"/>
    </location>
</feature>
<dbReference type="RefSeq" id="WP_106564419.1">
    <property type="nucleotide sequence ID" value="NZ_PYAU01000001.1"/>
</dbReference>
<reference evidence="11 13" key="2">
    <citation type="submission" date="2018-12" db="EMBL/GenBank/DDBJ databases">
        <authorList>
            <person name="hu s."/>
            <person name="Xu Y."/>
            <person name="Xu B."/>
            <person name="Li F."/>
        </authorList>
    </citation>
    <scope>NUCLEOTIDE SEQUENCE [LARGE SCALE GENOMIC DNA]</scope>
    <source>
        <strain evidence="11 13">KSW2-17</strain>
    </source>
</reference>
<dbReference type="GO" id="GO:0016410">
    <property type="term" value="F:N-acyltransferase activity"/>
    <property type="evidence" value="ECO:0007669"/>
    <property type="project" value="UniProtKB-UniRule"/>
</dbReference>
<feature type="transmembrane region" description="Helical" evidence="8">
    <location>
        <begin position="501"/>
        <end position="519"/>
    </location>
</feature>
<dbReference type="AlphaFoldDB" id="A0A2P8H043"/>
<proteinExistence type="inferred from homology"/>
<evidence type="ECO:0000256" key="8">
    <source>
        <dbReference type="HAMAP-Rule" id="MF_01148"/>
    </source>
</evidence>
<dbReference type="NCBIfam" id="TIGR00546">
    <property type="entry name" value="lnt"/>
    <property type="match status" value="1"/>
</dbReference>
<dbReference type="InterPro" id="IPR004563">
    <property type="entry name" value="Apolipo_AcylTrfase"/>
</dbReference>
<feature type="domain" description="CN hydrolase" evidence="9">
    <location>
        <begin position="238"/>
        <end position="485"/>
    </location>
</feature>
<feature type="transmembrane region" description="Helical" evidence="8">
    <location>
        <begin position="21"/>
        <end position="41"/>
    </location>
</feature>
<comment type="caution">
    <text evidence="10">The sequence shown here is derived from an EMBL/GenBank/DDBJ whole genome shotgun (WGS) entry which is preliminary data.</text>
</comment>
<dbReference type="Pfam" id="PF20154">
    <property type="entry name" value="LNT_N"/>
    <property type="match status" value="1"/>
</dbReference>
<evidence type="ECO:0000256" key="7">
    <source>
        <dbReference type="ARBA" id="ARBA00023315"/>
    </source>
</evidence>
<evidence type="ECO:0000313" key="11">
    <source>
        <dbReference type="EMBL" id="RUQ86035.1"/>
    </source>
</evidence>
<dbReference type="GO" id="GO:0005886">
    <property type="term" value="C:plasma membrane"/>
    <property type="evidence" value="ECO:0007669"/>
    <property type="project" value="UniProtKB-SubCell"/>
</dbReference>
<sequence>MTRTPSRQPFPSAADPRDRDAPIVPLWAAVLLALGAGPVLDAGFPDLGAWPLTFVGIGIVLVAVVGRRAGTSFLVGFIAGLSFYLVHVSWTALYLGPVPWVALSVLESLFFGAGAVLITLAYRWFPRVWSGTIARLAVLPVLIGALWTAREMVASTWPYGGFAWGRVALSQSESPFAPLVAWVGISGLSFVMVVVVAVTVQVLREPAPGLVRRMAVPVVLVVAVLAVPAWPTSVFGTSRIAAVQGNTKAGYFDAAERKPGDLISGQLDASLPVLDEGVDMIVWPEGASEYDPATVPSAGRALDALSQLAGGAPVILGTNQEREDKVYNTSLLWQDGRATDWYDKKHPVPFGEYVPDREFWEPFAPDLIGLIARDYTPGTRDGIFNVNGVIAGISICFDIVDDAVIRDSVDRGAQVLLAQTNNADFGQTDENQQQLAITRLRAIETSRSVVSISTVGLSAVIGPDGRTIATVPAYEPGAMVEDVPLSRDLTPAVVLGGQTEGLIVGWGIGTLLLAGLFGARRGRRG</sequence>
<accession>A0A2P8H043</accession>
<feature type="transmembrane region" description="Helical" evidence="8">
    <location>
        <begin position="101"/>
        <end position="125"/>
    </location>
</feature>
<dbReference type="Proteomes" id="UP000268291">
    <property type="component" value="Unassembled WGS sequence"/>
</dbReference>
<gene>
    <name evidence="8 11" type="primary">lnt</name>
    <name evidence="10" type="ORF">CLV49_3211</name>
    <name evidence="11" type="ORF">ELQ93_03200</name>
</gene>
<dbReference type="Pfam" id="PF00795">
    <property type="entry name" value="CN_hydrolase"/>
    <property type="match status" value="1"/>
</dbReference>
<reference evidence="10 12" key="1">
    <citation type="submission" date="2018-03" db="EMBL/GenBank/DDBJ databases">
        <title>Genomic Encyclopedia of Archaeal and Bacterial Type Strains, Phase II (KMG-II): from individual species to whole genera.</title>
        <authorList>
            <person name="Goeker M."/>
        </authorList>
    </citation>
    <scope>NUCLEOTIDE SEQUENCE [LARGE SCALE GENOMIC DNA]</scope>
    <source>
        <strain evidence="10 12">DSM 21548</strain>
    </source>
</reference>
<dbReference type="SUPFAM" id="SSF56317">
    <property type="entry name" value="Carbon-nitrogen hydrolase"/>
    <property type="match status" value="1"/>
</dbReference>
<comment type="pathway">
    <text evidence="8">Protein modification; lipoprotein biosynthesis (N-acyl transfer).</text>
</comment>
<comment type="function">
    <text evidence="8">Catalyzes the phospholipid dependent N-acylation of the N-terminal cysteine of apolipoprotein, the last step in lipoprotein maturation.</text>
</comment>
<keyword evidence="2 8" id="KW-1003">Cell membrane</keyword>
<comment type="catalytic activity">
    <reaction evidence="8">
        <text>N-terminal S-1,2-diacyl-sn-glyceryl-L-cysteinyl-[lipoprotein] + a glycerophospholipid = N-acyl-S-1,2-diacyl-sn-glyceryl-L-cysteinyl-[lipoprotein] + a 2-acyl-sn-glycero-3-phospholipid + H(+)</text>
        <dbReference type="Rhea" id="RHEA:48228"/>
        <dbReference type="Rhea" id="RHEA-COMP:14681"/>
        <dbReference type="Rhea" id="RHEA-COMP:14684"/>
        <dbReference type="ChEBI" id="CHEBI:15378"/>
        <dbReference type="ChEBI" id="CHEBI:136912"/>
        <dbReference type="ChEBI" id="CHEBI:140656"/>
        <dbReference type="ChEBI" id="CHEBI:140657"/>
        <dbReference type="ChEBI" id="CHEBI:140660"/>
        <dbReference type="EC" id="2.3.1.269"/>
    </reaction>
</comment>
<protein>
    <recommendedName>
        <fullName evidence="8">Apolipoprotein N-acyltransferase</fullName>
        <shortName evidence="8">ALP N-acyltransferase</shortName>
        <ecNumber evidence="8">2.3.1.269</ecNumber>
    </recommendedName>
</protein>
<evidence type="ECO:0000256" key="3">
    <source>
        <dbReference type="ARBA" id="ARBA00022679"/>
    </source>
</evidence>
<dbReference type="InterPro" id="IPR036526">
    <property type="entry name" value="C-N_Hydrolase_sf"/>
</dbReference>
<comment type="similarity">
    <text evidence="8">Belongs to the CN hydrolase family. Apolipoprotein N-acyltransferase subfamily.</text>
</comment>
<evidence type="ECO:0000256" key="4">
    <source>
        <dbReference type="ARBA" id="ARBA00022692"/>
    </source>
</evidence>
<dbReference type="PANTHER" id="PTHR38686:SF1">
    <property type="entry name" value="APOLIPOPROTEIN N-ACYLTRANSFERASE"/>
    <property type="match status" value="1"/>
</dbReference>
<evidence type="ECO:0000256" key="2">
    <source>
        <dbReference type="ARBA" id="ARBA00022475"/>
    </source>
</evidence>
<dbReference type="EMBL" id="PYAU01000001">
    <property type="protein sequence ID" value="PSL39569.1"/>
    <property type="molecule type" value="Genomic_DNA"/>
</dbReference>
<dbReference type="EC" id="2.3.1.269" evidence="8"/>
<dbReference type="GO" id="GO:0042158">
    <property type="term" value="P:lipoprotein biosynthetic process"/>
    <property type="evidence" value="ECO:0007669"/>
    <property type="project" value="UniProtKB-UniRule"/>
</dbReference>
<evidence type="ECO:0000313" key="10">
    <source>
        <dbReference type="EMBL" id="PSL39569.1"/>
    </source>
</evidence>
<evidence type="ECO:0000256" key="1">
    <source>
        <dbReference type="ARBA" id="ARBA00004651"/>
    </source>
</evidence>
<dbReference type="InterPro" id="IPR003010">
    <property type="entry name" value="C-N_Hydrolase"/>
</dbReference>
<keyword evidence="13" id="KW-1185">Reference proteome</keyword>
<feature type="transmembrane region" description="Helical" evidence="8">
    <location>
        <begin position="47"/>
        <end position="66"/>
    </location>
</feature>
<dbReference type="EMBL" id="RZGY01000001">
    <property type="protein sequence ID" value="RUQ86035.1"/>
    <property type="molecule type" value="Genomic_DNA"/>
</dbReference>
<dbReference type="PROSITE" id="PS50263">
    <property type="entry name" value="CN_HYDROLASE"/>
    <property type="match status" value="1"/>
</dbReference>
<keyword evidence="6 8" id="KW-0472">Membrane</keyword>
<dbReference type="Gene3D" id="3.60.110.10">
    <property type="entry name" value="Carbon-nitrogen hydrolase"/>
    <property type="match status" value="1"/>
</dbReference>
<evidence type="ECO:0000256" key="5">
    <source>
        <dbReference type="ARBA" id="ARBA00022989"/>
    </source>
</evidence>
<dbReference type="PANTHER" id="PTHR38686">
    <property type="entry name" value="APOLIPOPROTEIN N-ACYLTRANSFERASE"/>
    <property type="match status" value="1"/>
</dbReference>
<dbReference type="InterPro" id="IPR045378">
    <property type="entry name" value="LNT_N"/>
</dbReference>
<keyword evidence="7 8" id="KW-0012">Acyltransferase</keyword>
<organism evidence="10 12">
    <name type="scientific">Labedella gwakjiensis</name>
    <dbReference type="NCBI Taxonomy" id="390269"/>
    <lineage>
        <taxon>Bacteria</taxon>
        <taxon>Bacillati</taxon>
        <taxon>Actinomycetota</taxon>
        <taxon>Actinomycetes</taxon>
        <taxon>Micrococcales</taxon>
        <taxon>Microbacteriaceae</taxon>
        <taxon>Labedella</taxon>
    </lineage>
</organism>
<dbReference type="HAMAP" id="MF_01148">
    <property type="entry name" value="Lnt"/>
    <property type="match status" value="1"/>
</dbReference>
<keyword evidence="10" id="KW-0449">Lipoprotein</keyword>
<dbReference type="Proteomes" id="UP000241203">
    <property type="component" value="Unassembled WGS sequence"/>
</dbReference>
<feature type="transmembrane region" description="Helical" evidence="8">
    <location>
        <begin position="210"/>
        <end position="230"/>
    </location>
</feature>
<evidence type="ECO:0000256" key="6">
    <source>
        <dbReference type="ARBA" id="ARBA00023136"/>
    </source>
</evidence>
<evidence type="ECO:0000259" key="9">
    <source>
        <dbReference type="PROSITE" id="PS50263"/>
    </source>
</evidence>
<feature type="transmembrane region" description="Helical" evidence="8">
    <location>
        <begin position="179"/>
        <end position="203"/>
    </location>
</feature>
<evidence type="ECO:0000313" key="12">
    <source>
        <dbReference type="Proteomes" id="UP000241203"/>
    </source>
</evidence>